<gene>
    <name evidence="6" type="ORF">CC78DRAFT_434668</name>
</gene>
<reference evidence="7" key="1">
    <citation type="journal article" date="2020" name="Stud. Mycol.">
        <title>101 Dothideomycetes genomes: A test case for predicting lifestyles and emergence of pathogens.</title>
        <authorList>
            <person name="Haridas S."/>
            <person name="Albert R."/>
            <person name="Binder M."/>
            <person name="Bloem J."/>
            <person name="LaButti K."/>
            <person name="Salamov A."/>
            <person name="Andreopoulos B."/>
            <person name="Baker S."/>
            <person name="Barry K."/>
            <person name="Bills G."/>
            <person name="Bluhm B."/>
            <person name="Cannon C."/>
            <person name="Castanera R."/>
            <person name="Culley D."/>
            <person name="Daum C."/>
            <person name="Ezra D."/>
            <person name="Gonzalez J."/>
            <person name="Henrissat B."/>
            <person name="Kuo A."/>
            <person name="Liang C."/>
            <person name="Lipzen A."/>
            <person name="Lutzoni F."/>
            <person name="Magnuson J."/>
            <person name="Mondo S."/>
            <person name="Nolan M."/>
            <person name="Ohm R."/>
            <person name="Pangilinan J."/>
            <person name="Park H.-J."/>
            <person name="Ramirez L."/>
            <person name="Alfaro M."/>
            <person name="Sun H."/>
            <person name="Tritt A."/>
            <person name="Yoshinaga Y."/>
            <person name="Zwiers L.-H."/>
            <person name="Turgeon B."/>
            <person name="Goodwin S."/>
            <person name="Spatafora J."/>
            <person name="Crous P."/>
            <person name="Grigoriev I."/>
        </authorList>
    </citation>
    <scope>NUCLEOTIDE SEQUENCE [LARGE SCALE GENOMIC DNA]</scope>
    <source>
        <strain evidence="7">CBS 304.66</strain>
    </source>
</reference>
<proteinExistence type="inferred from homology"/>
<keyword evidence="2" id="KW-0479">Metal-binding</keyword>
<evidence type="ECO:0000313" key="7">
    <source>
        <dbReference type="Proteomes" id="UP000800093"/>
    </source>
</evidence>
<dbReference type="SUPFAM" id="SSF51316">
    <property type="entry name" value="Mss4-like"/>
    <property type="match status" value="2"/>
</dbReference>
<evidence type="ECO:0000256" key="3">
    <source>
        <dbReference type="ARBA" id="ARBA00022833"/>
    </source>
</evidence>
<evidence type="ECO:0000313" key="6">
    <source>
        <dbReference type="EMBL" id="KAF2269571.1"/>
    </source>
</evidence>
<dbReference type="PANTHER" id="PTHR33337">
    <property type="entry name" value="GFA DOMAIN-CONTAINING PROTEIN"/>
    <property type="match status" value="1"/>
</dbReference>
<keyword evidence="4" id="KW-0456">Lyase</keyword>
<dbReference type="EMBL" id="ML986582">
    <property type="protein sequence ID" value="KAF2269571.1"/>
    <property type="molecule type" value="Genomic_DNA"/>
</dbReference>
<dbReference type="OrthoDB" id="5422068at2759"/>
<comment type="caution">
    <text evidence="6">The sequence shown here is derived from an EMBL/GenBank/DDBJ whole genome shotgun (WGS) entry which is preliminary data.</text>
</comment>
<evidence type="ECO:0000256" key="1">
    <source>
        <dbReference type="ARBA" id="ARBA00005495"/>
    </source>
</evidence>
<feature type="domain" description="CENP-V/GFA" evidence="5">
    <location>
        <begin position="1"/>
        <end position="114"/>
    </location>
</feature>
<dbReference type="GO" id="GO:0046872">
    <property type="term" value="F:metal ion binding"/>
    <property type="evidence" value="ECO:0007669"/>
    <property type="project" value="UniProtKB-KW"/>
</dbReference>
<evidence type="ECO:0000256" key="4">
    <source>
        <dbReference type="ARBA" id="ARBA00023239"/>
    </source>
</evidence>
<dbReference type="PANTHER" id="PTHR33337:SF32">
    <property type="entry name" value="DUF636 DOMAIN PROTEIN (AFU_ORTHOLOGUE AFUA_7G04120)"/>
    <property type="match status" value="1"/>
</dbReference>
<keyword evidence="3" id="KW-0862">Zinc</keyword>
<dbReference type="Pfam" id="PF04828">
    <property type="entry name" value="GFA"/>
    <property type="match status" value="2"/>
</dbReference>
<protein>
    <recommendedName>
        <fullName evidence="5">CENP-V/GFA domain-containing protein</fullName>
    </recommendedName>
</protein>
<feature type="non-terminal residue" evidence="6">
    <location>
        <position position="1"/>
    </location>
</feature>
<dbReference type="Gene3D" id="2.170.150.70">
    <property type="match status" value="1"/>
</dbReference>
<comment type="similarity">
    <text evidence="1">Belongs to the Gfa family.</text>
</comment>
<dbReference type="AlphaFoldDB" id="A0A9P4TNP0"/>
<dbReference type="Gene3D" id="3.90.1590.10">
    <property type="entry name" value="glutathione-dependent formaldehyde- activating enzyme (gfa)"/>
    <property type="match status" value="1"/>
</dbReference>
<sequence length="349" mass="38849">LSCLCSAAKHKFLVPSDALPLPTNLCNCNISRRISGTLLTSYINISHYDGVPTPELTVLTPYKSSEILTRYFCSICGTQMYLEYNHDGHFEAATGTLQVDNTDGIIDFRSHMWIEDTLDGGASDFIIELNGRALKRYAQEHSHSIEVALDLQRPAVSESHGNQHRKVHAHCHCNGVQFYIDYPNDASKAAVSPWPDLLIPFHTGKSSNLSNYAWWLPRQDRYLAGTCSCNTCRQASGFDITFWAFIPTCNISQDLEGTRPFTRKSYWGTMKSFQSSEGVTRTFCGRCGANVFWDGRDSLIDVSVGLLDAPSGARAEELLAWWAGRVSFEEDALNQGLIRGLESGLKAWG</sequence>
<name>A0A9P4TNP0_9PLEO</name>
<accession>A0A9P4TNP0</accession>
<dbReference type="Proteomes" id="UP000800093">
    <property type="component" value="Unassembled WGS sequence"/>
</dbReference>
<dbReference type="InterPro" id="IPR011057">
    <property type="entry name" value="Mss4-like_sf"/>
</dbReference>
<keyword evidence="7" id="KW-1185">Reference proteome</keyword>
<dbReference type="PROSITE" id="PS51891">
    <property type="entry name" value="CENP_V_GFA"/>
    <property type="match status" value="1"/>
</dbReference>
<dbReference type="GO" id="GO:0016846">
    <property type="term" value="F:carbon-sulfur lyase activity"/>
    <property type="evidence" value="ECO:0007669"/>
    <property type="project" value="InterPro"/>
</dbReference>
<dbReference type="InterPro" id="IPR006913">
    <property type="entry name" value="CENP-V/GFA"/>
</dbReference>
<feature type="non-terminal residue" evidence="6">
    <location>
        <position position="349"/>
    </location>
</feature>
<organism evidence="6 7">
    <name type="scientific">Lojkania enalia</name>
    <dbReference type="NCBI Taxonomy" id="147567"/>
    <lineage>
        <taxon>Eukaryota</taxon>
        <taxon>Fungi</taxon>
        <taxon>Dikarya</taxon>
        <taxon>Ascomycota</taxon>
        <taxon>Pezizomycotina</taxon>
        <taxon>Dothideomycetes</taxon>
        <taxon>Pleosporomycetidae</taxon>
        <taxon>Pleosporales</taxon>
        <taxon>Pleosporales incertae sedis</taxon>
        <taxon>Lojkania</taxon>
    </lineage>
</organism>
<evidence type="ECO:0000256" key="2">
    <source>
        <dbReference type="ARBA" id="ARBA00022723"/>
    </source>
</evidence>
<evidence type="ECO:0000259" key="5">
    <source>
        <dbReference type="PROSITE" id="PS51891"/>
    </source>
</evidence>